<evidence type="ECO:0000313" key="4">
    <source>
        <dbReference type="EMBL" id="OZG55894.1"/>
    </source>
</evidence>
<proteinExistence type="predicted"/>
<dbReference type="EMBL" id="MWWU01000002">
    <property type="protein sequence ID" value="OZG55894.1"/>
    <property type="molecule type" value="Genomic_DNA"/>
</dbReference>
<feature type="coiled-coil region" evidence="1">
    <location>
        <begin position="136"/>
        <end position="170"/>
    </location>
</feature>
<dbReference type="Pfam" id="PF04977">
    <property type="entry name" value="DivIC"/>
    <property type="match status" value="1"/>
</dbReference>
<dbReference type="AlphaFoldDB" id="A0A261F9Y5"/>
<feature type="region of interest" description="Disordered" evidence="2">
    <location>
        <begin position="1"/>
        <end position="105"/>
    </location>
</feature>
<feature type="compositionally biased region" description="Polar residues" evidence="2">
    <location>
        <begin position="37"/>
        <end position="62"/>
    </location>
</feature>
<feature type="compositionally biased region" description="Low complexity" evidence="2">
    <location>
        <begin position="240"/>
        <end position="250"/>
    </location>
</feature>
<name>A0A261F9Y5_9BIFI</name>
<keyword evidence="3" id="KW-0812">Transmembrane</keyword>
<feature type="compositionally biased region" description="Low complexity" evidence="2">
    <location>
        <begin position="78"/>
        <end position="100"/>
    </location>
</feature>
<accession>A0A261F9Y5</accession>
<reference evidence="4 5" key="1">
    <citation type="journal article" date="2017" name="BMC Genomics">
        <title>Comparative genomic and phylogenomic analyses of the Bifidobacteriaceae family.</title>
        <authorList>
            <person name="Lugli G.A."/>
            <person name="Milani C."/>
            <person name="Turroni F."/>
            <person name="Duranti S."/>
            <person name="Mancabelli L."/>
            <person name="Mangifesta M."/>
            <person name="Ferrario C."/>
            <person name="Modesto M."/>
            <person name="Mattarelli P."/>
            <person name="Jiri K."/>
            <person name="van Sinderen D."/>
            <person name="Ventura M."/>
        </authorList>
    </citation>
    <scope>NUCLEOTIDE SEQUENCE [LARGE SCALE GENOMIC DNA]</scope>
    <source>
        <strain evidence="4 5">LMG 21773</strain>
    </source>
</reference>
<dbReference type="Proteomes" id="UP000228976">
    <property type="component" value="Unassembled WGS sequence"/>
</dbReference>
<comment type="caution">
    <text evidence="4">The sequence shown here is derived from an EMBL/GenBank/DDBJ whole genome shotgun (WGS) entry which is preliminary data.</text>
</comment>
<keyword evidence="5" id="KW-1185">Reference proteome</keyword>
<feature type="compositionally biased region" description="Basic and acidic residues" evidence="2">
    <location>
        <begin position="1"/>
        <end position="14"/>
    </location>
</feature>
<evidence type="ECO:0000256" key="1">
    <source>
        <dbReference type="SAM" id="Coils"/>
    </source>
</evidence>
<feature type="region of interest" description="Disordered" evidence="2">
    <location>
        <begin position="233"/>
        <end position="266"/>
    </location>
</feature>
<feature type="compositionally biased region" description="Basic and acidic residues" evidence="2">
    <location>
        <begin position="22"/>
        <end position="35"/>
    </location>
</feature>
<gene>
    <name evidence="4" type="ORF">AEAE_0382</name>
</gene>
<keyword evidence="3" id="KW-1133">Transmembrane helix</keyword>
<feature type="transmembrane region" description="Helical" evidence="3">
    <location>
        <begin position="108"/>
        <end position="131"/>
    </location>
</feature>
<keyword evidence="1" id="KW-0175">Coiled coil</keyword>
<keyword evidence="3" id="KW-0472">Membrane</keyword>
<evidence type="ECO:0000256" key="2">
    <source>
        <dbReference type="SAM" id="MobiDB-lite"/>
    </source>
</evidence>
<evidence type="ECO:0000313" key="5">
    <source>
        <dbReference type="Proteomes" id="UP000228976"/>
    </source>
</evidence>
<protein>
    <submittedName>
        <fullName evidence="4">Septum formation initiator</fullName>
    </submittedName>
</protein>
<sequence length="266" mass="30023">MPSFRSHDSKREPSSRTSGAQRDPRNHTSSRDKNSSRNHLNWRNQRQSNAARNVSPSRSSSALRDFGTKRASAQRPVTFSSTSPNSSSALRTSSSTNTSRNTKREQGVGVRILLQTLAVVILLVALVPFMGTLRDYNASSSQLVSLQDKAEELSKQKRELDLQIGRWDDNNYVVDQARTRLGFIYPGEVSVRVIGKEKYQSTATTTVKTQNTGKAKSEWYKLWQRSLKRSDKAAYRDQKVSQAVPPAQQEQQEKDQNANRGRARHE</sequence>
<evidence type="ECO:0000256" key="3">
    <source>
        <dbReference type="SAM" id="Phobius"/>
    </source>
</evidence>
<organism evidence="4 5">
    <name type="scientific">Aeriscardovia aeriphila</name>
    <dbReference type="NCBI Taxonomy" id="218139"/>
    <lineage>
        <taxon>Bacteria</taxon>
        <taxon>Bacillati</taxon>
        <taxon>Actinomycetota</taxon>
        <taxon>Actinomycetes</taxon>
        <taxon>Bifidobacteriales</taxon>
        <taxon>Bifidobacteriaceae</taxon>
        <taxon>Aeriscardovia</taxon>
    </lineage>
</organism>
<dbReference type="OrthoDB" id="5187715at2"/>
<dbReference type="InterPro" id="IPR007060">
    <property type="entry name" value="FtsL/DivIC"/>
</dbReference>
<dbReference type="RefSeq" id="WP_094689492.1">
    <property type="nucleotide sequence ID" value="NZ_JACBYZ010000001.1"/>
</dbReference>